<protein>
    <recommendedName>
        <fullName evidence="1">non-specific serine/threonine protein kinase</fullName>
        <ecNumber evidence="1">2.7.11.1</ecNumber>
    </recommendedName>
</protein>
<feature type="compositionally biased region" description="Pro residues" evidence="10">
    <location>
        <begin position="610"/>
        <end position="621"/>
    </location>
</feature>
<dbReference type="GO" id="GO:0004674">
    <property type="term" value="F:protein serine/threonine kinase activity"/>
    <property type="evidence" value="ECO:0007669"/>
    <property type="project" value="UniProtKB-KW"/>
</dbReference>
<dbReference type="PROSITE" id="PS50011">
    <property type="entry name" value="PROTEIN_KINASE_DOM"/>
    <property type="match status" value="1"/>
</dbReference>
<dbReference type="InterPro" id="IPR000719">
    <property type="entry name" value="Prot_kinase_dom"/>
</dbReference>
<keyword evidence="4 9" id="KW-0547">Nucleotide-binding</keyword>
<dbReference type="PANTHER" id="PTHR24346:SF110">
    <property type="entry name" value="NON-SPECIFIC SERINE_THREONINE PROTEIN KINASE"/>
    <property type="match status" value="1"/>
</dbReference>
<feature type="compositionally biased region" description="Pro residues" evidence="10">
    <location>
        <begin position="1020"/>
        <end position="1031"/>
    </location>
</feature>
<feature type="compositionally biased region" description="Low complexity" evidence="10">
    <location>
        <begin position="594"/>
        <end position="609"/>
    </location>
</feature>
<dbReference type="SUPFAM" id="SSF56112">
    <property type="entry name" value="Protein kinase-like (PK-like)"/>
    <property type="match status" value="1"/>
</dbReference>
<sequence length="1209" mass="130324">MPPTTRRGNMFGPYLLLQTLGEGEFAKVKLGMHAETGEEVAIKLIRRQSVDNTPRINKIGREISVLRTIRHPNIISLFDVIETERYIGIVIEYASGGELFDHILAHRYLKERDACRLFAQLMSGVHYLHSKQIVHRDLKLENLLLDRNRNIMITDFGFANQFDSTTRDLMSTSCGSPCYAAPELVISDGLYVGSGVDIWSCGVILYAMLAGYLPFDDDPSNPDGDNINQLYNYILATTLVFPDYISPDARDLLRMMLVPDPAKRCNMKRIMSHRWLAPYAGMFQYSIDDLEEQAMARLNGTVWIPPRQAAAAAAAAEARKANLQPTSSGPPRPSADEVMPRRHTIWIESVPDAAPSWETGRHNIVRHEEERRLPLAALDESSMDIDKQEVVPVPIVEDAVIHDEPMDTAEPIDVEPTPEAVLQEMDLDRDDHMESDNQLNMISVPSTGSPASTLDPTEDQTMSNSITPSHSGSLIAKSPRSDHAIAQTQEEVTVALEVARRPKSVVLEAPVRAKPSLESTVDMSPTATVSRRTGAHARIRPTTIHGEPMTHNYASYPSPAVYHEPLPLPAPTPKPRAAPSQENALLSPPKVYHQSQFQQSSPSLLQAPAKPSPADIPPVPIRPESTADHSFKIPPPPVPVTPASSKAHKKGPSSSGRLFGFLGNLSKKHGESTTNVSSASSPKIAHEAITGTGADDQTLLPPTTPSSNKPSSINQVFGRYTNNTEKGQQQGKRRKTFSLVGGSNEHQQNQIHGGTRPPVPMTDGLGIASSSGTGTAQKIMGWLRRKSFAKPAPERPTFDAVEHFRQNGTSPSPAPAPTVSPTAAVARVGSASPQETETSSADNTQVAVLQPSAITVNQVTSMTTGTATAPTDGRDPALVALMIRLPSNWTDSKLKWHSGAVEISALSSRHPVEIMFEIKKVILRLGMEFRVDSDFKVKCVRRRRNGNGHTSDHRTHSMISISGSHLPDDAASVMSSNLSIDREAWTSAKGAGGSAMNGRKKGGIRTLLWRNSTTMGLSSSPPPPPVPPLPSSPRALPQVMNGSSLGLASPPVLASAATKDLDSDHGVWVSSGSAGVVGLGLSNGGNGSGSANGSSNGRTSGSGHGGDSNIVTSLPSNSTIATTIGAAINTGPEPLYGEESIDSGEEVRFSIELCRIKNLTGIYCVDIRRMKGNLWAYKFLYHAVLNTLDLDGKGGYIPTLPDNLKLVQA</sequence>
<feature type="compositionally biased region" description="Polar residues" evidence="10">
    <location>
        <begin position="831"/>
        <end position="845"/>
    </location>
</feature>
<dbReference type="EMBL" id="JAAAXW010000131">
    <property type="protein sequence ID" value="KAF9542740.1"/>
    <property type="molecule type" value="Genomic_DNA"/>
</dbReference>
<feature type="region of interest" description="Disordered" evidence="10">
    <location>
        <begin position="591"/>
        <end position="655"/>
    </location>
</feature>
<feature type="compositionally biased region" description="Low complexity" evidence="10">
    <location>
        <begin position="698"/>
        <end position="712"/>
    </location>
</feature>
<dbReference type="EC" id="2.7.11.1" evidence="1"/>
<gene>
    <name evidence="13" type="ORF">EC957_001721</name>
</gene>
<keyword evidence="2" id="KW-0723">Serine/threonine-protein kinase</keyword>
<feature type="region of interest" description="Disordered" evidence="10">
    <location>
        <begin position="441"/>
        <end position="476"/>
    </location>
</feature>
<dbReference type="GO" id="GO:0005524">
    <property type="term" value="F:ATP binding"/>
    <property type="evidence" value="ECO:0007669"/>
    <property type="project" value="UniProtKB-UniRule"/>
</dbReference>
<keyword evidence="3" id="KW-0808">Transferase</keyword>
<dbReference type="PROSITE" id="PS00108">
    <property type="entry name" value="PROTEIN_KINASE_ST"/>
    <property type="match status" value="1"/>
</dbReference>
<dbReference type="InterPro" id="IPR008271">
    <property type="entry name" value="Ser/Thr_kinase_AS"/>
</dbReference>
<dbReference type="Gene3D" id="3.30.310.80">
    <property type="entry name" value="Kinase associated domain 1, KA1"/>
    <property type="match status" value="1"/>
</dbReference>
<dbReference type="Proteomes" id="UP000723463">
    <property type="component" value="Unassembled WGS sequence"/>
</dbReference>
<dbReference type="AlphaFoldDB" id="A0A9P6F5K5"/>
<feature type="region of interest" description="Disordered" evidence="10">
    <location>
        <begin position="691"/>
        <end position="715"/>
    </location>
</feature>
<dbReference type="Gene3D" id="1.10.510.10">
    <property type="entry name" value="Transferase(Phosphotransferase) domain 1"/>
    <property type="match status" value="1"/>
</dbReference>
<comment type="catalytic activity">
    <reaction evidence="8">
        <text>L-seryl-[protein] + ATP = O-phospho-L-seryl-[protein] + ADP + H(+)</text>
        <dbReference type="Rhea" id="RHEA:17989"/>
        <dbReference type="Rhea" id="RHEA-COMP:9863"/>
        <dbReference type="Rhea" id="RHEA-COMP:11604"/>
        <dbReference type="ChEBI" id="CHEBI:15378"/>
        <dbReference type="ChEBI" id="CHEBI:29999"/>
        <dbReference type="ChEBI" id="CHEBI:30616"/>
        <dbReference type="ChEBI" id="CHEBI:83421"/>
        <dbReference type="ChEBI" id="CHEBI:456216"/>
        <dbReference type="EC" id="2.7.11.1"/>
    </reaction>
</comment>
<feature type="binding site" evidence="9">
    <location>
        <position position="43"/>
    </location>
    <ligand>
        <name>ATP</name>
        <dbReference type="ChEBI" id="CHEBI:30616"/>
    </ligand>
</feature>
<evidence type="ECO:0000256" key="10">
    <source>
        <dbReference type="SAM" id="MobiDB-lite"/>
    </source>
</evidence>
<dbReference type="SUPFAM" id="SSF103243">
    <property type="entry name" value="KA1-like"/>
    <property type="match status" value="1"/>
</dbReference>
<feature type="domain" description="Protein kinase" evidence="11">
    <location>
        <begin position="14"/>
        <end position="276"/>
    </location>
</feature>
<accession>A0A9P6F5K5</accession>
<dbReference type="FunFam" id="3.30.200.20:FF:000003">
    <property type="entry name" value="Non-specific serine/threonine protein kinase"/>
    <property type="match status" value="1"/>
</dbReference>
<feature type="region of interest" description="Disordered" evidence="10">
    <location>
        <begin position="315"/>
        <end position="338"/>
    </location>
</feature>
<proteinExistence type="predicted"/>
<name>A0A9P6F5K5_9FUNG</name>
<feature type="region of interest" description="Disordered" evidence="10">
    <location>
        <begin position="1013"/>
        <end position="1043"/>
    </location>
</feature>
<comment type="caution">
    <text evidence="13">The sequence shown here is derived from an EMBL/GenBank/DDBJ whole genome shotgun (WGS) entry which is preliminary data.</text>
</comment>
<evidence type="ECO:0000259" key="11">
    <source>
        <dbReference type="PROSITE" id="PS50011"/>
    </source>
</evidence>
<evidence type="ECO:0000256" key="5">
    <source>
        <dbReference type="ARBA" id="ARBA00022777"/>
    </source>
</evidence>
<feature type="compositionally biased region" description="Polar residues" evidence="10">
    <location>
        <begin position="441"/>
        <end position="472"/>
    </location>
</feature>
<feature type="region of interest" description="Disordered" evidence="10">
    <location>
        <begin position="804"/>
        <end position="845"/>
    </location>
</feature>
<dbReference type="InterPro" id="IPR011009">
    <property type="entry name" value="Kinase-like_dom_sf"/>
</dbReference>
<dbReference type="GO" id="GO:0005737">
    <property type="term" value="C:cytoplasm"/>
    <property type="evidence" value="ECO:0007669"/>
    <property type="project" value="TreeGrafter"/>
</dbReference>
<feature type="region of interest" description="Disordered" evidence="10">
    <location>
        <begin position="1086"/>
        <end position="1114"/>
    </location>
</feature>
<dbReference type="InterPro" id="IPR028375">
    <property type="entry name" value="KA1/Ssp2_C"/>
</dbReference>
<keyword evidence="5" id="KW-0418">Kinase</keyword>
<dbReference type="FunFam" id="1.10.510.10:FF:000636">
    <property type="entry name" value="Non-specific serine/threonine protein kinase"/>
    <property type="match status" value="1"/>
</dbReference>
<evidence type="ECO:0000256" key="3">
    <source>
        <dbReference type="ARBA" id="ARBA00022679"/>
    </source>
</evidence>
<evidence type="ECO:0000256" key="9">
    <source>
        <dbReference type="PROSITE-ProRule" id="PRU10141"/>
    </source>
</evidence>
<evidence type="ECO:0000256" key="4">
    <source>
        <dbReference type="ARBA" id="ARBA00022741"/>
    </source>
</evidence>
<keyword evidence="14" id="KW-1185">Reference proteome</keyword>
<reference evidence="13" key="1">
    <citation type="journal article" date="2020" name="Fungal Divers.">
        <title>Resolving the Mortierellaceae phylogeny through synthesis of multi-gene phylogenetics and phylogenomics.</title>
        <authorList>
            <person name="Vandepol N."/>
            <person name="Liber J."/>
            <person name="Desiro A."/>
            <person name="Na H."/>
            <person name="Kennedy M."/>
            <person name="Barry K."/>
            <person name="Grigoriev I.V."/>
            <person name="Miller A.N."/>
            <person name="O'Donnell K."/>
            <person name="Stajich J.E."/>
            <person name="Bonito G."/>
        </authorList>
    </citation>
    <scope>NUCLEOTIDE SEQUENCE</scope>
    <source>
        <strain evidence="13">NRRL 2591</strain>
    </source>
</reference>
<dbReference type="Pfam" id="PF00069">
    <property type="entry name" value="Pkinase"/>
    <property type="match status" value="1"/>
</dbReference>
<feature type="domain" description="KA1" evidence="12">
    <location>
        <begin position="1140"/>
        <end position="1190"/>
    </location>
</feature>
<evidence type="ECO:0000256" key="1">
    <source>
        <dbReference type="ARBA" id="ARBA00012513"/>
    </source>
</evidence>
<evidence type="ECO:0000256" key="2">
    <source>
        <dbReference type="ARBA" id="ARBA00022527"/>
    </source>
</evidence>
<evidence type="ECO:0000256" key="8">
    <source>
        <dbReference type="ARBA" id="ARBA00048679"/>
    </source>
</evidence>
<keyword evidence="6 9" id="KW-0067">ATP-binding</keyword>
<dbReference type="PROSITE" id="PS50032">
    <property type="entry name" value="KA1"/>
    <property type="match status" value="1"/>
</dbReference>
<dbReference type="InterPro" id="IPR017441">
    <property type="entry name" value="Protein_kinase_ATP_BS"/>
</dbReference>
<evidence type="ECO:0000313" key="14">
    <source>
        <dbReference type="Proteomes" id="UP000723463"/>
    </source>
</evidence>
<dbReference type="SMART" id="SM00220">
    <property type="entry name" value="S_TKc"/>
    <property type="match status" value="1"/>
</dbReference>
<evidence type="ECO:0000256" key="6">
    <source>
        <dbReference type="ARBA" id="ARBA00022840"/>
    </source>
</evidence>
<dbReference type="Pfam" id="PF02149">
    <property type="entry name" value="KA1"/>
    <property type="match status" value="1"/>
</dbReference>
<comment type="catalytic activity">
    <reaction evidence="7">
        <text>L-threonyl-[protein] + ATP = O-phospho-L-threonyl-[protein] + ADP + H(+)</text>
        <dbReference type="Rhea" id="RHEA:46608"/>
        <dbReference type="Rhea" id="RHEA-COMP:11060"/>
        <dbReference type="Rhea" id="RHEA-COMP:11605"/>
        <dbReference type="ChEBI" id="CHEBI:15378"/>
        <dbReference type="ChEBI" id="CHEBI:30013"/>
        <dbReference type="ChEBI" id="CHEBI:30616"/>
        <dbReference type="ChEBI" id="CHEBI:61977"/>
        <dbReference type="ChEBI" id="CHEBI:456216"/>
        <dbReference type="EC" id="2.7.11.1"/>
    </reaction>
</comment>
<dbReference type="GO" id="GO:0035556">
    <property type="term" value="P:intracellular signal transduction"/>
    <property type="evidence" value="ECO:0007669"/>
    <property type="project" value="TreeGrafter"/>
</dbReference>
<evidence type="ECO:0000313" key="13">
    <source>
        <dbReference type="EMBL" id="KAF9542740.1"/>
    </source>
</evidence>
<evidence type="ECO:0000256" key="7">
    <source>
        <dbReference type="ARBA" id="ARBA00047899"/>
    </source>
</evidence>
<dbReference type="PANTHER" id="PTHR24346">
    <property type="entry name" value="MAP/MICROTUBULE AFFINITY-REGULATING KINASE"/>
    <property type="match status" value="1"/>
</dbReference>
<organism evidence="13 14">
    <name type="scientific">Mortierella hygrophila</name>
    <dbReference type="NCBI Taxonomy" id="979708"/>
    <lineage>
        <taxon>Eukaryota</taxon>
        <taxon>Fungi</taxon>
        <taxon>Fungi incertae sedis</taxon>
        <taxon>Mucoromycota</taxon>
        <taxon>Mortierellomycotina</taxon>
        <taxon>Mortierellomycetes</taxon>
        <taxon>Mortierellales</taxon>
        <taxon>Mortierellaceae</taxon>
        <taxon>Mortierella</taxon>
    </lineage>
</organism>
<dbReference type="PROSITE" id="PS00107">
    <property type="entry name" value="PROTEIN_KINASE_ATP"/>
    <property type="match status" value="1"/>
</dbReference>
<evidence type="ECO:0000259" key="12">
    <source>
        <dbReference type="PROSITE" id="PS50032"/>
    </source>
</evidence>
<dbReference type="InterPro" id="IPR001772">
    <property type="entry name" value="KA1_dom"/>
</dbReference>